<proteinExistence type="predicted"/>
<protein>
    <submittedName>
        <fullName evidence="10">Homeobox domain-containing protein</fullName>
    </submittedName>
</protein>
<evidence type="ECO:0000313" key="9">
    <source>
        <dbReference type="Proteomes" id="UP000095287"/>
    </source>
</evidence>
<evidence type="ECO:0000259" key="8">
    <source>
        <dbReference type="PROSITE" id="PS50071"/>
    </source>
</evidence>
<dbReference type="SMART" id="SM00389">
    <property type="entry name" value="HOX"/>
    <property type="match status" value="1"/>
</dbReference>
<keyword evidence="4 5" id="KW-0539">Nucleus</keyword>
<keyword evidence="9" id="KW-1185">Reference proteome</keyword>
<feature type="DNA-binding region" description="Homeobox" evidence="5">
    <location>
        <begin position="157"/>
        <end position="216"/>
    </location>
</feature>
<evidence type="ECO:0000256" key="5">
    <source>
        <dbReference type="PROSITE-ProRule" id="PRU00108"/>
    </source>
</evidence>
<name>A0A1I7Y981_9BILA</name>
<dbReference type="Proteomes" id="UP000095287">
    <property type="component" value="Unplaced"/>
</dbReference>
<evidence type="ECO:0000256" key="3">
    <source>
        <dbReference type="ARBA" id="ARBA00023155"/>
    </source>
</evidence>
<accession>A0A1I7Y981</accession>
<feature type="region of interest" description="Disordered" evidence="7">
    <location>
        <begin position="142"/>
        <end position="245"/>
    </location>
</feature>
<evidence type="ECO:0000256" key="1">
    <source>
        <dbReference type="ARBA" id="ARBA00004123"/>
    </source>
</evidence>
<evidence type="ECO:0000256" key="7">
    <source>
        <dbReference type="SAM" id="MobiDB-lite"/>
    </source>
</evidence>
<dbReference type="PROSITE" id="PS00027">
    <property type="entry name" value="HOMEOBOX_1"/>
    <property type="match status" value="1"/>
</dbReference>
<dbReference type="GO" id="GO:0003677">
    <property type="term" value="F:DNA binding"/>
    <property type="evidence" value="ECO:0007669"/>
    <property type="project" value="UniProtKB-UniRule"/>
</dbReference>
<dbReference type="Gene3D" id="1.10.10.60">
    <property type="entry name" value="Homeodomain-like"/>
    <property type="match status" value="1"/>
</dbReference>
<feature type="compositionally biased region" description="Basic and acidic residues" evidence="7">
    <location>
        <begin position="161"/>
        <end position="187"/>
    </location>
</feature>
<dbReference type="CDD" id="cd00086">
    <property type="entry name" value="homeodomain"/>
    <property type="match status" value="1"/>
</dbReference>
<reference evidence="10" key="1">
    <citation type="submission" date="2016-11" db="UniProtKB">
        <authorList>
            <consortium name="WormBaseParasite"/>
        </authorList>
    </citation>
    <scope>IDENTIFICATION</scope>
</reference>
<keyword evidence="2 5" id="KW-0238">DNA-binding</keyword>
<dbReference type="Pfam" id="PF00046">
    <property type="entry name" value="Homeodomain"/>
    <property type="match status" value="1"/>
</dbReference>
<evidence type="ECO:0000256" key="2">
    <source>
        <dbReference type="ARBA" id="ARBA00023125"/>
    </source>
</evidence>
<dbReference type="WBParaSite" id="L893_g14035.t1">
    <property type="protein sequence ID" value="L893_g14035.t1"/>
    <property type="gene ID" value="L893_g14035"/>
</dbReference>
<dbReference type="SUPFAM" id="SSF46689">
    <property type="entry name" value="Homeodomain-like"/>
    <property type="match status" value="1"/>
</dbReference>
<dbReference type="PROSITE" id="PS50071">
    <property type="entry name" value="HOMEOBOX_2"/>
    <property type="match status" value="1"/>
</dbReference>
<comment type="subcellular location">
    <subcellularLocation>
        <location evidence="1 5 6">Nucleus</location>
    </subcellularLocation>
</comment>
<feature type="compositionally biased region" description="Basic and acidic residues" evidence="7">
    <location>
        <begin position="44"/>
        <end position="54"/>
    </location>
</feature>
<evidence type="ECO:0000256" key="6">
    <source>
        <dbReference type="RuleBase" id="RU000682"/>
    </source>
</evidence>
<feature type="domain" description="Homeobox" evidence="8">
    <location>
        <begin position="155"/>
        <end position="215"/>
    </location>
</feature>
<sequence length="245" mass="27231">MTSSTIPPFTTQEVVDNISNSIDGTNSMEQVPCVASEAPSEDTSDAKSEPRSDSTTRASSETIVEDPSEDYSETNSVATEAPKQNEKSAAETQEAAELENGVPPVTQQQLLDAASHHFALCVLYMQSAILLQRTQAVSQSSSSLVEPLESHDEPSSASFRRGREGRNQKRHLEELWEETRNPTREQRANVAKKSGLSLRQVTKWFQNQRSKQNRDKRERNVSVLKEPSGLDQKGLQGDPEEKKME</sequence>
<evidence type="ECO:0000256" key="4">
    <source>
        <dbReference type="ARBA" id="ARBA00023242"/>
    </source>
</evidence>
<dbReference type="GO" id="GO:0005634">
    <property type="term" value="C:nucleus"/>
    <property type="evidence" value="ECO:0007669"/>
    <property type="project" value="UniProtKB-SubCell"/>
</dbReference>
<feature type="region of interest" description="Disordered" evidence="7">
    <location>
        <begin position="1"/>
        <end position="103"/>
    </location>
</feature>
<feature type="compositionally biased region" description="Polar residues" evidence="7">
    <location>
        <begin position="1"/>
        <end position="29"/>
    </location>
</feature>
<feature type="compositionally biased region" description="Polar residues" evidence="7">
    <location>
        <begin position="197"/>
        <end position="210"/>
    </location>
</feature>
<dbReference type="InterPro" id="IPR001356">
    <property type="entry name" value="HD"/>
</dbReference>
<feature type="compositionally biased region" description="Acidic residues" evidence="7">
    <location>
        <begin position="63"/>
        <end position="72"/>
    </location>
</feature>
<evidence type="ECO:0000313" key="10">
    <source>
        <dbReference type="WBParaSite" id="L893_g14035.t1"/>
    </source>
</evidence>
<keyword evidence="3 5" id="KW-0371">Homeobox</keyword>
<organism evidence="9 10">
    <name type="scientific">Steinernema glaseri</name>
    <dbReference type="NCBI Taxonomy" id="37863"/>
    <lineage>
        <taxon>Eukaryota</taxon>
        <taxon>Metazoa</taxon>
        <taxon>Ecdysozoa</taxon>
        <taxon>Nematoda</taxon>
        <taxon>Chromadorea</taxon>
        <taxon>Rhabditida</taxon>
        <taxon>Tylenchina</taxon>
        <taxon>Panagrolaimomorpha</taxon>
        <taxon>Strongyloidoidea</taxon>
        <taxon>Steinernematidae</taxon>
        <taxon>Steinernema</taxon>
    </lineage>
</organism>
<dbReference type="InterPro" id="IPR009057">
    <property type="entry name" value="Homeodomain-like_sf"/>
</dbReference>
<dbReference type="AlphaFoldDB" id="A0A1I7Y981"/>
<dbReference type="GO" id="GO:0000981">
    <property type="term" value="F:DNA-binding transcription factor activity, RNA polymerase II-specific"/>
    <property type="evidence" value="ECO:0007669"/>
    <property type="project" value="InterPro"/>
</dbReference>
<dbReference type="InterPro" id="IPR017970">
    <property type="entry name" value="Homeobox_CS"/>
</dbReference>